<dbReference type="OrthoDB" id="5856520at2759"/>
<dbReference type="Proteomes" id="UP000024635">
    <property type="component" value="Unassembled WGS sequence"/>
</dbReference>
<feature type="signal peptide" evidence="1">
    <location>
        <begin position="1"/>
        <end position="19"/>
    </location>
</feature>
<sequence>MVAFFQLLVVMSVLSVSTTHDKIRIREGGWKKFSSFEYKVYSSWEKFNFVEAEAYCRNRSAHLVSIHSDEESEFVNNLLGTSRHLVWIGLVHDDMGRLMAWTDGSPFDYVRWSYGHPVSEDSDAAAFGVVADKDDVVCKSQIRELRSVDRESFVFPIQSRHGILQCGREQFWRNSITLSDTFFDWNV</sequence>
<dbReference type="Pfam" id="PF00059">
    <property type="entry name" value="Lectin_C"/>
    <property type="match status" value="1"/>
</dbReference>
<dbReference type="Gene3D" id="3.10.100.10">
    <property type="entry name" value="Mannose-Binding Protein A, subunit A"/>
    <property type="match status" value="1"/>
</dbReference>
<comment type="caution">
    <text evidence="3">The sequence shown here is derived from an EMBL/GenBank/DDBJ whole genome shotgun (WGS) entry which is preliminary data.</text>
</comment>
<dbReference type="EMBL" id="JARK01001387">
    <property type="protein sequence ID" value="EYC11220.1"/>
    <property type="molecule type" value="Genomic_DNA"/>
</dbReference>
<dbReference type="SMART" id="SM00034">
    <property type="entry name" value="CLECT"/>
    <property type="match status" value="1"/>
</dbReference>
<dbReference type="InterPro" id="IPR016187">
    <property type="entry name" value="CTDL_fold"/>
</dbReference>
<gene>
    <name evidence="3" type="primary">Acey_s0051.g2084</name>
    <name evidence="3" type="ORF">Y032_0051g2084</name>
</gene>
<name>A0A016U7R8_9BILA</name>
<protein>
    <recommendedName>
        <fullName evidence="2">C-type lectin domain-containing protein</fullName>
    </recommendedName>
</protein>
<dbReference type="PROSITE" id="PS50041">
    <property type="entry name" value="C_TYPE_LECTIN_2"/>
    <property type="match status" value="1"/>
</dbReference>
<dbReference type="CDD" id="cd00037">
    <property type="entry name" value="CLECT"/>
    <property type="match status" value="1"/>
</dbReference>
<feature type="domain" description="C-type lectin" evidence="2">
    <location>
        <begin position="33"/>
        <end position="141"/>
    </location>
</feature>
<evidence type="ECO:0000313" key="4">
    <source>
        <dbReference type="Proteomes" id="UP000024635"/>
    </source>
</evidence>
<organism evidence="3 4">
    <name type="scientific">Ancylostoma ceylanicum</name>
    <dbReference type="NCBI Taxonomy" id="53326"/>
    <lineage>
        <taxon>Eukaryota</taxon>
        <taxon>Metazoa</taxon>
        <taxon>Ecdysozoa</taxon>
        <taxon>Nematoda</taxon>
        <taxon>Chromadorea</taxon>
        <taxon>Rhabditida</taxon>
        <taxon>Rhabditina</taxon>
        <taxon>Rhabditomorpha</taxon>
        <taxon>Strongyloidea</taxon>
        <taxon>Ancylostomatidae</taxon>
        <taxon>Ancylostomatinae</taxon>
        <taxon>Ancylostoma</taxon>
    </lineage>
</organism>
<keyword evidence="4" id="KW-1185">Reference proteome</keyword>
<evidence type="ECO:0000256" key="1">
    <source>
        <dbReference type="SAM" id="SignalP"/>
    </source>
</evidence>
<evidence type="ECO:0000259" key="2">
    <source>
        <dbReference type="PROSITE" id="PS50041"/>
    </source>
</evidence>
<dbReference type="InterPro" id="IPR050111">
    <property type="entry name" value="C-type_lectin/snaclec_domain"/>
</dbReference>
<dbReference type="STRING" id="53326.A0A016U7R8"/>
<dbReference type="InterPro" id="IPR016186">
    <property type="entry name" value="C-type_lectin-like/link_sf"/>
</dbReference>
<dbReference type="SUPFAM" id="SSF56436">
    <property type="entry name" value="C-type lectin-like"/>
    <property type="match status" value="1"/>
</dbReference>
<dbReference type="InterPro" id="IPR001304">
    <property type="entry name" value="C-type_lectin-like"/>
</dbReference>
<proteinExistence type="predicted"/>
<dbReference type="PANTHER" id="PTHR22803">
    <property type="entry name" value="MANNOSE, PHOSPHOLIPASE, LECTIN RECEPTOR RELATED"/>
    <property type="match status" value="1"/>
</dbReference>
<keyword evidence="1" id="KW-0732">Signal</keyword>
<feature type="chain" id="PRO_5001492041" description="C-type lectin domain-containing protein" evidence="1">
    <location>
        <begin position="20"/>
        <end position="187"/>
    </location>
</feature>
<dbReference type="AlphaFoldDB" id="A0A016U7R8"/>
<evidence type="ECO:0000313" key="3">
    <source>
        <dbReference type="EMBL" id="EYC11220.1"/>
    </source>
</evidence>
<accession>A0A016U7R8</accession>
<reference evidence="4" key="1">
    <citation type="journal article" date="2015" name="Nat. Genet.">
        <title>The genome and transcriptome of the zoonotic hookworm Ancylostoma ceylanicum identify infection-specific gene families.</title>
        <authorList>
            <person name="Schwarz E.M."/>
            <person name="Hu Y."/>
            <person name="Antoshechkin I."/>
            <person name="Miller M.M."/>
            <person name="Sternberg P.W."/>
            <person name="Aroian R.V."/>
        </authorList>
    </citation>
    <scope>NUCLEOTIDE SEQUENCE</scope>
    <source>
        <strain evidence="4">HY135</strain>
    </source>
</reference>